<reference evidence="2 3" key="1">
    <citation type="journal article" date="2021" name="BMC Genomics">
        <title>Datura genome reveals duplications of psychoactive alkaloid biosynthetic genes and high mutation rate following tissue culture.</title>
        <authorList>
            <person name="Rajewski A."/>
            <person name="Carter-House D."/>
            <person name="Stajich J."/>
            <person name="Litt A."/>
        </authorList>
    </citation>
    <scope>NUCLEOTIDE SEQUENCE [LARGE SCALE GENOMIC DNA]</scope>
    <source>
        <strain evidence="2">AR-01</strain>
    </source>
</reference>
<evidence type="ECO:0000313" key="3">
    <source>
        <dbReference type="Proteomes" id="UP000823775"/>
    </source>
</evidence>
<feature type="compositionally biased region" description="Polar residues" evidence="1">
    <location>
        <begin position="1"/>
        <end position="13"/>
    </location>
</feature>
<comment type="caution">
    <text evidence="2">The sequence shown here is derived from an EMBL/GenBank/DDBJ whole genome shotgun (WGS) entry which is preliminary data.</text>
</comment>
<proteinExistence type="predicted"/>
<feature type="region of interest" description="Disordered" evidence="1">
    <location>
        <begin position="1"/>
        <end position="28"/>
    </location>
</feature>
<protein>
    <submittedName>
        <fullName evidence="2">Uncharacterized protein</fullName>
    </submittedName>
</protein>
<organism evidence="2 3">
    <name type="scientific">Datura stramonium</name>
    <name type="common">Jimsonweed</name>
    <name type="synonym">Common thornapple</name>
    <dbReference type="NCBI Taxonomy" id="4076"/>
    <lineage>
        <taxon>Eukaryota</taxon>
        <taxon>Viridiplantae</taxon>
        <taxon>Streptophyta</taxon>
        <taxon>Embryophyta</taxon>
        <taxon>Tracheophyta</taxon>
        <taxon>Spermatophyta</taxon>
        <taxon>Magnoliopsida</taxon>
        <taxon>eudicotyledons</taxon>
        <taxon>Gunneridae</taxon>
        <taxon>Pentapetalae</taxon>
        <taxon>asterids</taxon>
        <taxon>lamiids</taxon>
        <taxon>Solanales</taxon>
        <taxon>Solanaceae</taxon>
        <taxon>Solanoideae</taxon>
        <taxon>Datureae</taxon>
        <taxon>Datura</taxon>
    </lineage>
</organism>
<keyword evidence="3" id="KW-1185">Reference proteome</keyword>
<gene>
    <name evidence="2" type="ORF">HAX54_015661</name>
</gene>
<dbReference type="EMBL" id="JACEIK010000020">
    <property type="protein sequence ID" value="MCD7446757.1"/>
    <property type="molecule type" value="Genomic_DNA"/>
</dbReference>
<sequence length="111" mass="12454">MGNTSTNTSTQASYKAFPSSSAPPVAPQPMQTLSAARMVHVANMMARNNTKLTSLIEHLPKMIKRAIERALTPIHIKIQDLEHRFLTLEGNVDDDFEDERVETDEENFKDA</sequence>
<dbReference type="Proteomes" id="UP000823775">
    <property type="component" value="Unassembled WGS sequence"/>
</dbReference>
<evidence type="ECO:0000256" key="1">
    <source>
        <dbReference type="SAM" id="MobiDB-lite"/>
    </source>
</evidence>
<name>A0ABS8RIY0_DATST</name>
<accession>A0ABS8RIY0</accession>
<evidence type="ECO:0000313" key="2">
    <source>
        <dbReference type="EMBL" id="MCD7446757.1"/>
    </source>
</evidence>